<sequence length="368" mass="42297">MTSMNIAPSYKLLQLPHELLHEVAFRLAITELRIFSQVNYQLHDFVIDFLARYRHNTAISRLPANILHNIIYQQLDDYQDARRYFAQTSQKLYSTVMNLIIRYDIEQDRSSMLNHASSNNHGHIARKVIRLGGDINTECEEPEIFRRILSSTSGGLTCYSPLMRAATNDHVEMLHLLLAAGVAGIKWGLITAILTGQERSILLLSYRTTLEDMHEVLQLTRGTKNISSYRYLLAHAPENEQVRYIRSAALRDILATYASKDDYVKKKLDEDTYQFAAILLEYGADPDHCHNTELLNQHCTSRYYAAKNTDPRIRNLLLTAKFSTQKRPDRTSPSTKQSKALMEEDEKEDDETEPEVPTSQHPNHDFLG</sequence>
<dbReference type="OrthoDB" id="366390at2759"/>
<dbReference type="Gene3D" id="1.25.40.20">
    <property type="entry name" value="Ankyrin repeat-containing domain"/>
    <property type="match status" value="1"/>
</dbReference>
<dbReference type="InterPro" id="IPR036770">
    <property type="entry name" value="Ankyrin_rpt-contain_sf"/>
</dbReference>
<dbReference type="SMART" id="SM00248">
    <property type="entry name" value="ANK"/>
    <property type="match status" value="3"/>
</dbReference>
<evidence type="ECO:0000259" key="2">
    <source>
        <dbReference type="PROSITE" id="PS50181"/>
    </source>
</evidence>
<dbReference type="RefSeq" id="XP_001797120.1">
    <property type="nucleotide sequence ID" value="XM_001797068.1"/>
</dbReference>
<dbReference type="PROSITE" id="PS50181">
    <property type="entry name" value="FBOX"/>
    <property type="match status" value="1"/>
</dbReference>
<evidence type="ECO:0000256" key="1">
    <source>
        <dbReference type="SAM" id="MobiDB-lite"/>
    </source>
</evidence>
<feature type="compositionally biased region" description="Polar residues" evidence="1">
    <location>
        <begin position="322"/>
        <end position="338"/>
    </location>
</feature>
<evidence type="ECO:0000313" key="3">
    <source>
        <dbReference type="EMBL" id="QRC99822.1"/>
    </source>
</evidence>
<accession>A0A7U2I582</accession>
<feature type="domain" description="F-box" evidence="2">
    <location>
        <begin position="9"/>
        <end position="56"/>
    </location>
</feature>
<dbReference type="SUPFAM" id="SSF48403">
    <property type="entry name" value="Ankyrin repeat"/>
    <property type="match status" value="1"/>
</dbReference>
<dbReference type="KEGG" id="pno:SNOG_06757"/>
<dbReference type="InterPro" id="IPR001810">
    <property type="entry name" value="F-box_dom"/>
</dbReference>
<dbReference type="VEuPathDB" id="FungiDB:JI435_067570"/>
<keyword evidence="4" id="KW-1185">Reference proteome</keyword>
<feature type="region of interest" description="Disordered" evidence="1">
    <location>
        <begin position="322"/>
        <end position="368"/>
    </location>
</feature>
<reference evidence="4" key="1">
    <citation type="journal article" date="2021" name="BMC Genomics">
        <title>Chromosome-level genome assembly and manually-curated proteome of model necrotroph Parastagonospora nodorum Sn15 reveals a genome-wide trove of candidate effector homologs, and redundancy of virulence-related functions within an accessory chromosome.</title>
        <authorList>
            <person name="Bertazzoni S."/>
            <person name="Jones D.A.B."/>
            <person name="Phan H.T."/>
            <person name="Tan K.-C."/>
            <person name="Hane J.K."/>
        </authorList>
    </citation>
    <scope>NUCLEOTIDE SEQUENCE [LARGE SCALE GENOMIC DNA]</scope>
    <source>
        <strain evidence="4">SN15 / ATCC MYA-4574 / FGSC 10173)</strain>
    </source>
</reference>
<proteinExistence type="predicted"/>
<evidence type="ECO:0000313" key="4">
    <source>
        <dbReference type="Proteomes" id="UP000663193"/>
    </source>
</evidence>
<dbReference type="InterPro" id="IPR002110">
    <property type="entry name" value="Ankyrin_rpt"/>
</dbReference>
<dbReference type="EMBL" id="CP069032">
    <property type="protein sequence ID" value="QRC99822.1"/>
    <property type="molecule type" value="Genomic_DNA"/>
</dbReference>
<dbReference type="Pfam" id="PF00023">
    <property type="entry name" value="Ank"/>
    <property type="match status" value="1"/>
</dbReference>
<gene>
    <name evidence="3" type="ORF">JI435_067570</name>
</gene>
<feature type="compositionally biased region" description="Acidic residues" evidence="1">
    <location>
        <begin position="343"/>
        <end position="354"/>
    </location>
</feature>
<name>A0A7U2I582_PHANO</name>
<dbReference type="Proteomes" id="UP000663193">
    <property type="component" value="Chromosome 10"/>
</dbReference>
<protein>
    <recommendedName>
        <fullName evidence="2">F-box domain-containing protein</fullName>
    </recommendedName>
</protein>
<dbReference type="AlphaFoldDB" id="A0A7U2I582"/>
<organism evidence="3 4">
    <name type="scientific">Phaeosphaeria nodorum (strain SN15 / ATCC MYA-4574 / FGSC 10173)</name>
    <name type="common">Glume blotch fungus</name>
    <name type="synonym">Parastagonospora nodorum</name>
    <dbReference type="NCBI Taxonomy" id="321614"/>
    <lineage>
        <taxon>Eukaryota</taxon>
        <taxon>Fungi</taxon>
        <taxon>Dikarya</taxon>
        <taxon>Ascomycota</taxon>
        <taxon>Pezizomycotina</taxon>
        <taxon>Dothideomycetes</taxon>
        <taxon>Pleosporomycetidae</taxon>
        <taxon>Pleosporales</taxon>
        <taxon>Pleosporineae</taxon>
        <taxon>Phaeosphaeriaceae</taxon>
        <taxon>Parastagonospora</taxon>
    </lineage>
</organism>